<keyword evidence="2" id="KW-0813">Transport</keyword>
<dbReference type="EMBL" id="CABFWN010000003">
    <property type="protein sequence ID" value="VUG18562.1"/>
    <property type="molecule type" value="Genomic_DNA"/>
</dbReference>
<evidence type="ECO:0000256" key="1">
    <source>
        <dbReference type="ARBA" id="ARBA00010307"/>
    </source>
</evidence>
<dbReference type="PANTHER" id="PTHR15837">
    <property type="entry name" value="RAN GUANINE NUCLEOTIDE RELEASE FACTOR"/>
    <property type="match status" value="1"/>
</dbReference>
<protein>
    <submittedName>
        <fullName evidence="4">DEBR0S3_14620g1_1</fullName>
    </submittedName>
</protein>
<keyword evidence="5" id="KW-1185">Reference proteome</keyword>
<dbReference type="GO" id="GO:0006606">
    <property type="term" value="P:protein import into nucleus"/>
    <property type="evidence" value="ECO:0007669"/>
    <property type="project" value="TreeGrafter"/>
</dbReference>
<sequence length="198" mass="22537">MNFQRTDLYGGAITAQIPRDLIDASKFRQIPDTQEVYVCRDSTILNENDALIIDLMERADVKDSDALRYHLKEICRLNGVEKDDSVILEEAHDLKVVNLPDSYCDIVTSGENVKKWGRDDVHLVLILAIVRLLRVKTDLLISYNVPFHKPDEMEDLKKMLSGNNSTAGKAKQRIDVGKRVVAKVLDSLKIENWALFKN</sequence>
<accession>A0A7D9H0E8</accession>
<reference evidence="4 5" key="1">
    <citation type="submission" date="2019-07" db="EMBL/GenBank/DDBJ databases">
        <authorList>
            <person name="Friedrich A."/>
            <person name="Schacherer J."/>
        </authorList>
    </citation>
    <scope>NUCLEOTIDE SEQUENCE [LARGE SCALE GENOMIC DNA]</scope>
</reference>
<dbReference type="GO" id="GO:0005634">
    <property type="term" value="C:nucleus"/>
    <property type="evidence" value="ECO:0007669"/>
    <property type="project" value="TreeGrafter"/>
</dbReference>
<keyword evidence="3" id="KW-0653">Protein transport</keyword>
<name>A0A7D9H0E8_DEKBR</name>
<organism evidence="4 5">
    <name type="scientific">Dekkera bruxellensis</name>
    <name type="common">Brettanomyces custersii</name>
    <dbReference type="NCBI Taxonomy" id="5007"/>
    <lineage>
        <taxon>Eukaryota</taxon>
        <taxon>Fungi</taxon>
        <taxon>Dikarya</taxon>
        <taxon>Ascomycota</taxon>
        <taxon>Saccharomycotina</taxon>
        <taxon>Pichiomycetes</taxon>
        <taxon>Pichiales</taxon>
        <taxon>Pichiaceae</taxon>
        <taxon>Brettanomyces</taxon>
    </lineage>
</organism>
<evidence type="ECO:0000256" key="3">
    <source>
        <dbReference type="ARBA" id="ARBA00022927"/>
    </source>
</evidence>
<comment type="similarity">
    <text evidence="1">Belongs to the MOG1 family.</text>
</comment>
<dbReference type="PANTHER" id="PTHR15837:SF0">
    <property type="entry name" value="RAN GUANINE NUCLEOTIDE RELEASE FACTOR"/>
    <property type="match status" value="1"/>
</dbReference>
<evidence type="ECO:0000256" key="2">
    <source>
        <dbReference type="ARBA" id="ARBA00022448"/>
    </source>
</evidence>
<dbReference type="Pfam" id="PF04603">
    <property type="entry name" value="Mog1"/>
    <property type="match status" value="1"/>
</dbReference>
<dbReference type="GO" id="GO:0005085">
    <property type="term" value="F:guanyl-nucleotide exchange factor activity"/>
    <property type="evidence" value="ECO:0007669"/>
    <property type="project" value="TreeGrafter"/>
</dbReference>
<evidence type="ECO:0000313" key="5">
    <source>
        <dbReference type="Proteomes" id="UP000478008"/>
    </source>
</evidence>
<dbReference type="Proteomes" id="UP000478008">
    <property type="component" value="Unassembled WGS sequence"/>
</dbReference>
<dbReference type="AlphaFoldDB" id="A0A7D9H0E8"/>
<dbReference type="InterPro" id="IPR016123">
    <property type="entry name" value="Mog1/PsbP_a/b/a-sand"/>
</dbReference>
<dbReference type="Gene3D" id="3.40.1000.10">
    <property type="entry name" value="Mog1/PsbP, alpha/beta/alpha sandwich"/>
    <property type="match status" value="1"/>
</dbReference>
<gene>
    <name evidence="4" type="ORF">DEBR0S3_14620G</name>
</gene>
<proteinExistence type="inferred from homology"/>
<evidence type="ECO:0000313" key="4">
    <source>
        <dbReference type="EMBL" id="VUG18562.1"/>
    </source>
</evidence>
<dbReference type="SUPFAM" id="SSF55724">
    <property type="entry name" value="Mog1p/PsbP-like"/>
    <property type="match status" value="1"/>
</dbReference>
<dbReference type="InterPro" id="IPR007681">
    <property type="entry name" value="Mog1"/>
</dbReference>
<dbReference type="GO" id="GO:0031267">
    <property type="term" value="F:small GTPase binding"/>
    <property type="evidence" value="ECO:0007669"/>
    <property type="project" value="TreeGrafter"/>
</dbReference>